<evidence type="ECO:0000256" key="3">
    <source>
        <dbReference type="ARBA" id="ARBA00046326"/>
    </source>
</evidence>
<comment type="similarity">
    <text evidence="3">Belongs to the DOP1 family.</text>
</comment>
<evidence type="ECO:0000256" key="2">
    <source>
        <dbReference type="ARBA" id="ARBA00022927"/>
    </source>
</evidence>
<proteinExistence type="inferred from homology"/>
<evidence type="ECO:0000259" key="4">
    <source>
        <dbReference type="Pfam" id="PF04118"/>
    </source>
</evidence>
<dbReference type="GO" id="GO:0005829">
    <property type="term" value="C:cytosol"/>
    <property type="evidence" value="ECO:0007669"/>
    <property type="project" value="GOC"/>
</dbReference>
<dbReference type="PANTHER" id="PTHR14042">
    <property type="entry name" value="DOPEY-RELATED"/>
    <property type="match status" value="1"/>
</dbReference>
<dbReference type="PANTHER" id="PTHR14042:SF24">
    <property type="entry name" value="PROTEIN DOPEY-1 HOMOLOG"/>
    <property type="match status" value="1"/>
</dbReference>
<evidence type="ECO:0000313" key="6">
    <source>
        <dbReference type="Proteomes" id="UP001152795"/>
    </source>
</evidence>
<dbReference type="Pfam" id="PF04118">
    <property type="entry name" value="Dopey_N"/>
    <property type="match status" value="1"/>
</dbReference>
<sequence length="227" mass="25434">MSSEEVELLSDSKYRQFIAAVEKALRSFESTSEWADLISALGKLNKVLNSYSKFVVIPRKLMIGKRLSQCMHPALPSGVHLKALETYNLIFERIGKKRLSQDLFIYSVGLFPLMSHSAMSVKPALMKLYEEHFLPLGMALVPSLPGLLLGLLPGIEEGSDYTERTISLLESFSVATDIDVFFDALWQSVITTPVGRLPASIFLLSRLDKHLPPTEQQHLLGRNHAFM</sequence>
<gene>
    <name evidence="5" type="ORF">PACLA_8A040380</name>
</gene>
<keyword evidence="1" id="KW-0813">Transport</keyword>
<keyword evidence="2" id="KW-0653">Protein transport</keyword>
<accession>A0A7D9EB51</accession>
<feature type="non-terminal residue" evidence="5">
    <location>
        <position position="1"/>
    </location>
</feature>
<dbReference type="AlphaFoldDB" id="A0A7D9EB51"/>
<dbReference type="GO" id="GO:0006895">
    <property type="term" value="P:Golgi to endosome transport"/>
    <property type="evidence" value="ECO:0007669"/>
    <property type="project" value="InterPro"/>
</dbReference>
<protein>
    <submittedName>
        <fullName evidence="5">Dopey-1-like, partial</fullName>
    </submittedName>
</protein>
<dbReference type="OrthoDB" id="297643at2759"/>
<evidence type="ECO:0000256" key="1">
    <source>
        <dbReference type="ARBA" id="ARBA00022448"/>
    </source>
</evidence>
<organism evidence="5 6">
    <name type="scientific">Paramuricea clavata</name>
    <name type="common">Red gorgonian</name>
    <name type="synonym">Violescent sea-whip</name>
    <dbReference type="NCBI Taxonomy" id="317549"/>
    <lineage>
        <taxon>Eukaryota</taxon>
        <taxon>Metazoa</taxon>
        <taxon>Cnidaria</taxon>
        <taxon>Anthozoa</taxon>
        <taxon>Octocorallia</taxon>
        <taxon>Malacalcyonacea</taxon>
        <taxon>Plexauridae</taxon>
        <taxon>Paramuricea</taxon>
    </lineage>
</organism>
<dbReference type="EMBL" id="CACRXK020005377">
    <property type="protein sequence ID" value="CAB4005976.1"/>
    <property type="molecule type" value="Genomic_DNA"/>
</dbReference>
<dbReference type="GO" id="GO:0005802">
    <property type="term" value="C:trans-Golgi network"/>
    <property type="evidence" value="ECO:0007669"/>
    <property type="project" value="TreeGrafter"/>
</dbReference>
<name>A0A7D9EB51_PARCT</name>
<evidence type="ECO:0000313" key="5">
    <source>
        <dbReference type="EMBL" id="CAB4005976.1"/>
    </source>
</evidence>
<dbReference type="GO" id="GO:0015031">
    <property type="term" value="P:protein transport"/>
    <property type="evidence" value="ECO:0007669"/>
    <property type="project" value="UniProtKB-KW"/>
</dbReference>
<keyword evidence="6" id="KW-1185">Reference proteome</keyword>
<comment type="caution">
    <text evidence="5">The sequence shown here is derived from an EMBL/GenBank/DDBJ whole genome shotgun (WGS) entry which is preliminary data.</text>
</comment>
<feature type="domain" description="DOP1 N-terminal" evidence="4">
    <location>
        <begin position="11"/>
        <end position="210"/>
    </location>
</feature>
<dbReference type="GO" id="GO:0005768">
    <property type="term" value="C:endosome"/>
    <property type="evidence" value="ECO:0007669"/>
    <property type="project" value="TreeGrafter"/>
</dbReference>
<reference evidence="5" key="1">
    <citation type="submission" date="2020-04" db="EMBL/GenBank/DDBJ databases">
        <authorList>
            <person name="Alioto T."/>
            <person name="Alioto T."/>
            <person name="Gomez Garrido J."/>
        </authorList>
    </citation>
    <scope>NUCLEOTIDE SEQUENCE</scope>
    <source>
        <strain evidence="5">A484AB</strain>
    </source>
</reference>
<dbReference type="Proteomes" id="UP001152795">
    <property type="component" value="Unassembled WGS sequence"/>
</dbReference>
<dbReference type="InterPro" id="IPR007249">
    <property type="entry name" value="DOP1_N"/>
</dbReference>
<dbReference type="InterPro" id="IPR040314">
    <property type="entry name" value="DOP1"/>
</dbReference>